<dbReference type="InterPro" id="IPR005120">
    <property type="entry name" value="UPF3_dom"/>
</dbReference>
<dbReference type="PANTHER" id="PTHR10739:SF13">
    <property type="entry name" value="CHOLINE-PHOSPHATE CYTIDYLYLTRANSFERASE"/>
    <property type="match status" value="1"/>
</dbReference>
<dbReference type="Gene3D" id="3.30.70.330">
    <property type="match status" value="1"/>
</dbReference>
<dbReference type="GO" id="GO:0004105">
    <property type="term" value="F:choline-phosphate cytidylyltransferase activity"/>
    <property type="evidence" value="ECO:0007669"/>
    <property type="project" value="InterPro"/>
</dbReference>
<evidence type="ECO:0000259" key="3">
    <source>
        <dbReference type="Pfam" id="PF03467"/>
    </source>
</evidence>
<dbReference type="InterPro" id="IPR014729">
    <property type="entry name" value="Rossmann-like_a/b/a_fold"/>
</dbReference>
<dbReference type="InterPro" id="IPR035979">
    <property type="entry name" value="RBD_domain_sf"/>
</dbReference>
<dbReference type="Gene3D" id="3.40.50.620">
    <property type="entry name" value="HUPs"/>
    <property type="match status" value="1"/>
</dbReference>
<dbReference type="Pfam" id="PF03467">
    <property type="entry name" value="Smg4_UPF3"/>
    <property type="match status" value="1"/>
</dbReference>
<dbReference type="WBParaSite" id="Hba_07079">
    <property type="protein sequence ID" value="Hba_07079"/>
    <property type="gene ID" value="Hba_07079"/>
</dbReference>
<keyword evidence="4" id="KW-1185">Reference proteome</keyword>
<accession>A0A1I7WPS5</accession>
<evidence type="ECO:0000256" key="2">
    <source>
        <dbReference type="ARBA" id="ARBA00023161"/>
    </source>
</evidence>
<evidence type="ECO:0000313" key="5">
    <source>
        <dbReference type="WBParaSite" id="Hba_07079"/>
    </source>
</evidence>
<organism evidence="4 5">
    <name type="scientific">Heterorhabditis bacteriophora</name>
    <name type="common">Entomopathogenic nematode worm</name>
    <dbReference type="NCBI Taxonomy" id="37862"/>
    <lineage>
        <taxon>Eukaryota</taxon>
        <taxon>Metazoa</taxon>
        <taxon>Ecdysozoa</taxon>
        <taxon>Nematoda</taxon>
        <taxon>Chromadorea</taxon>
        <taxon>Rhabditida</taxon>
        <taxon>Rhabditina</taxon>
        <taxon>Rhabditomorpha</taxon>
        <taxon>Strongyloidea</taxon>
        <taxon>Heterorhabditidae</taxon>
        <taxon>Heterorhabditis</taxon>
    </lineage>
</organism>
<feature type="domain" description="UPF3" evidence="3">
    <location>
        <begin position="92"/>
        <end position="168"/>
    </location>
</feature>
<dbReference type="PANTHER" id="PTHR10739">
    <property type="entry name" value="CYTIDYLYLTRANSFERASE"/>
    <property type="match status" value="1"/>
</dbReference>
<proteinExistence type="inferred from homology"/>
<dbReference type="AlphaFoldDB" id="A0A1I7WPS5"/>
<dbReference type="GO" id="GO:0003676">
    <property type="term" value="F:nucleic acid binding"/>
    <property type="evidence" value="ECO:0007669"/>
    <property type="project" value="InterPro"/>
</dbReference>
<dbReference type="InterPro" id="IPR045049">
    <property type="entry name" value="Pcy1-like"/>
</dbReference>
<protein>
    <submittedName>
        <fullName evidence="5">Smg4_UPF3 domain-containing protein</fullName>
    </submittedName>
</protein>
<comment type="similarity">
    <text evidence="1">Belongs to the RENT3 family.</text>
</comment>
<name>A0A1I7WPS5_HETBA</name>
<dbReference type="GO" id="GO:0000184">
    <property type="term" value="P:nuclear-transcribed mRNA catabolic process, nonsense-mediated decay"/>
    <property type="evidence" value="ECO:0007669"/>
    <property type="project" value="UniProtKB-KW"/>
</dbReference>
<dbReference type="GO" id="GO:0031210">
    <property type="term" value="F:phosphatidylcholine binding"/>
    <property type="evidence" value="ECO:0007669"/>
    <property type="project" value="TreeGrafter"/>
</dbReference>
<sequence>MFIETERTEGVSTSDVVCRIIRDYDKYVRRNLQRGYSAKELNVGFLAVSMNVIQNKVDSLKEKSLEFINTWKSRSDDFIKDFLDTFHRDGRLNVIMRRLPCAMTWDELREQISPIPHSEYVSFVAADRQLDPHGFSRCYFAFTEDGDVLDFCNRFNGYVFVDSKGNTFYSMPFLRALKESVIF</sequence>
<dbReference type="InterPro" id="IPR012677">
    <property type="entry name" value="Nucleotide-bd_a/b_plait_sf"/>
</dbReference>
<dbReference type="SUPFAM" id="SSF54928">
    <property type="entry name" value="RNA-binding domain, RBD"/>
    <property type="match status" value="1"/>
</dbReference>
<reference evidence="5" key="1">
    <citation type="submission" date="2016-11" db="UniProtKB">
        <authorList>
            <consortium name="WormBaseParasite"/>
        </authorList>
    </citation>
    <scope>IDENTIFICATION</scope>
</reference>
<dbReference type="CDD" id="cd12455">
    <property type="entry name" value="RRM_like_Smg4_UPF3"/>
    <property type="match status" value="1"/>
</dbReference>
<keyword evidence="2" id="KW-0866">Nonsense-mediated mRNA decay</keyword>
<evidence type="ECO:0000256" key="1">
    <source>
        <dbReference type="ARBA" id="ARBA00005991"/>
    </source>
</evidence>
<dbReference type="Proteomes" id="UP000095283">
    <property type="component" value="Unplaced"/>
</dbReference>
<evidence type="ECO:0000313" key="4">
    <source>
        <dbReference type="Proteomes" id="UP000095283"/>
    </source>
</evidence>